<sequence length="471" mass="52766">MATWPRGETDPSKRKWWTYQCRSWRHEGDCARWVSQRDYARIMAALEPVAVADLVLVVLTLDPARAEPTLAGQYQGLQPRWAMLQKYLTRGWLEGAIPAMGRFDFVSVVEQHRSGQPHVNVIIHSPELAAHLREYGPTDGDVAAKRGPRWWRSLVAHCGWGPLSSIGHARSKEDVASYSVKVSKGAVPHPTMVGEVVKLAQLPVAAPPRMRRVRSSKGFLPPARKPPDPEREGGLMLHPTPEVMRQRQEEARAALEATWGTVLGWRPAVRGWWRAARLGHVRILGMRDVEPVLSGAQLGAWWRTPVDAERDAFRAAARGEAARVPVPAWLEAQRMAPREPPPPPLPVLGLADVLSIGAYRQATRRAQNLAELEQAKRLRPSEDVLEAWHMRADAAAATAQRAAEPELDEGTRPYELREPERRKRDAGDVQFSRLLSGYFNYAQDCSEALSRGEDPEKTVAKPKWVLRRGFA</sequence>
<name>A0A540X7F3_9BACT</name>
<dbReference type="EMBL" id="VIFM01000010">
    <property type="protein sequence ID" value="TQF17231.1"/>
    <property type="molecule type" value="Genomic_DNA"/>
</dbReference>
<evidence type="ECO:0000313" key="3">
    <source>
        <dbReference type="Proteomes" id="UP000315369"/>
    </source>
</evidence>
<accession>A0A540X7F3</accession>
<comment type="caution">
    <text evidence="2">The sequence shown here is derived from an EMBL/GenBank/DDBJ whole genome shotgun (WGS) entry which is preliminary data.</text>
</comment>
<evidence type="ECO:0000256" key="1">
    <source>
        <dbReference type="SAM" id="MobiDB-lite"/>
    </source>
</evidence>
<protein>
    <recommendedName>
        <fullName evidence="4">Replication protein</fullName>
    </recommendedName>
</protein>
<proteinExistence type="predicted"/>
<feature type="compositionally biased region" description="Basic and acidic residues" evidence="1">
    <location>
        <begin position="409"/>
        <end position="427"/>
    </location>
</feature>
<keyword evidence="3" id="KW-1185">Reference proteome</keyword>
<reference evidence="2 3" key="1">
    <citation type="submission" date="2019-06" db="EMBL/GenBank/DDBJ databases">
        <authorList>
            <person name="Livingstone P."/>
            <person name="Whitworth D."/>
        </authorList>
    </citation>
    <scope>NUCLEOTIDE SEQUENCE [LARGE SCALE GENOMIC DNA]</scope>
    <source>
        <strain evidence="2 3">AM401</strain>
    </source>
</reference>
<feature type="region of interest" description="Disordered" evidence="1">
    <location>
        <begin position="400"/>
        <end position="427"/>
    </location>
</feature>
<dbReference type="OrthoDB" id="9818846at2"/>
<feature type="region of interest" description="Disordered" evidence="1">
    <location>
        <begin position="213"/>
        <end position="237"/>
    </location>
</feature>
<dbReference type="AlphaFoldDB" id="A0A540X7F3"/>
<dbReference type="Proteomes" id="UP000315369">
    <property type="component" value="Unassembled WGS sequence"/>
</dbReference>
<evidence type="ECO:0008006" key="4">
    <source>
        <dbReference type="Google" id="ProtNLM"/>
    </source>
</evidence>
<dbReference type="RefSeq" id="WP_141641080.1">
    <property type="nucleotide sequence ID" value="NZ_VIFM01000010.1"/>
</dbReference>
<evidence type="ECO:0000313" key="2">
    <source>
        <dbReference type="EMBL" id="TQF17231.1"/>
    </source>
</evidence>
<organism evidence="2 3">
    <name type="scientific">Myxococcus llanfairpwllgwyngyllgogerychwyrndrobwllllantysiliogogogochensis</name>
    <dbReference type="NCBI Taxonomy" id="2590453"/>
    <lineage>
        <taxon>Bacteria</taxon>
        <taxon>Pseudomonadati</taxon>
        <taxon>Myxococcota</taxon>
        <taxon>Myxococcia</taxon>
        <taxon>Myxococcales</taxon>
        <taxon>Cystobacterineae</taxon>
        <taxon>Myxococcaceae</taxon>
        <taxon>Myxococcus</taxon>
    </lineage>
</organism>
<gene>
    <name evidence="2" type="ORF">FJV41_04095</name>
</gene>